<comment type="subunit">
    <text evidence="14">Binds F-actin and ABLIM1, ABLIM2 and ABLIM3. Interaction with ABLIM2 and ABLIM3 enhances activity.</text>
</comment>
<reference evidence="21" key="2">
    <citation type="journal article" date="2007" name="PLoS Biol.">
        <title>Survey sequencing and comparative analysis of the elephant shark (Callorhinchus milii) genome.</title>
        <authorList>
            <person name="Venkatesh B."/>
            <person name="Kirkness E.F."/>
            <person name="Loh Y.H."/>
            <person name="Halpern A.L."/>
            <person name="Lee A.P."/>
            <person name="Johnson J."/>
            <person name="Dandona N."/>
            <person name="Viswanathan L.D."/>
            <person name="Tay A."/>
            <person name="Venter J.C."/>
            <person name="Strausberg R.L."/>
            <person name="Brenner S."/>
        </authorList>
    </citation>
    <scope>NUCLEOTIDE SEQUENCE [LARGE SCALE GENOMIC DNA]</scope>
</reference>
<evidence type="ECO:0000256" key="17">
    <source>
        <dbReference type="SAM" id="MobiDB-lite"/>
    </source>
</evidence>
<dbReference type="STRING" id="7868.ENSCMIP00000010260"/>
<dbReference type="InterPro" id="IPR026111">
    <property type="entry name" value="Abra"/>
</dbReference>
<dbReference type="Ensembl" id="ENSCMIT00000010532.1">
    <property type="protein sequence ID" value="ENSCMIP00000010260.1"/>
    <property type="gene ID" value="ENSCMIG00000005409.1"/>
</dbReference>
<evidence type="ECO:0000256" key="13">
    <source>
        <dbReference type="ARBA" id="ARBA00059783"/>
    </source>
</evidence>
<keyword evidence="21" id="KW-1185">Reference proteome</keyword>
<keyword evidence="10" id="KW-0804">Transcription</keyword>
<protein>
    <recommendedName>
        <fullName evidence="15">Actin-binding Rho-activating protein</fullName>
    </recommendedName>
    <alternativeName>
        <fullName evidence="16">Striated muscle activator of Rho-dependent signaling</fullName>
    </alternativeName>
</protein>
<evidence type="ECO:0000256" key="7">
    <source>
        <dbReference type="ARBA" id="ARBA00023010"/>
    </source>
</evidence>
<accession>V9L2Q1</accession>
<dbReference type="PANTHER" id="PTHR22739:SF21">
    <property type="entry name" value="ACTIN-BINDING RHO-ACTIVATING PROTEIN"/>
    <property type="match status" value="1"/>
</dbReference>
<dbReference type="GO" id="GO:0035025">
    <property type="term" value="P:positive regulation of Rho protein signal transduction"/>
    <property type="evidence" value="ECO:0007669"/>
    <property type="project" value="InterPro"/>
</dbReference>
<comment type="subcellular location">
    <subcellularLocation>
        <location evidence="2">Cytoplasm</location>
        <location evidence="2">Cytoskeleton</location>
    </subcellularLocation>
    <subcellularLocation>
        <location evidence="1">Cytoplasm</location>
        <location evidence="1">Myofibril</location>
        <location evidence="1">Sarcomere</location>
    </subcellularLocation>
</comment>
<dbReference type="Proteomes" id="UP000314986">
    <property type="component" value="Unassembled WGS sequence"/>
</dbReference>
<evidence type="ECO:0000256" key="14">
    <source>
        <dbReference type="ARBA" id="ARBA00063019"/>
    </source>
</evidence>
<name>V9L2Q1_CALMI</name>
<keyword evidence="12" id="KW-0206">Cytoskeleton</keyword>
<dbReference type="SMART" id="SM01283">
    <property type="entry name" value="Costars"/>
    <property type="match status" value="1"/>
</dbReference>
<evidence type="ECO:0000256" key="16">
    <source>
        <dbReference type="ARBA" id="ARBA00076363"/>
    </source>
</evidence>
<evidence type="ECO:0000256" key="12">
    <source>
        <dbReference type="ARBA" id="ARBA00023212"/>
    </source>
</evidence>
<feature type="region of interest" description="Disordered" evidence="17">
    <location>
        <begin position="262"/>
        <end position="281"/>
    </location>
</feature>
<keyword evidence="4" id="KW-0963">Cytoplasm</keyword>
<evidence type="ECO:0000256" key="10">
    <source>
        <dbReference type="ARBA" id="ARBA00023163"/>
    </source>
</evidence>
<dbReference type="AlphaFoldDB" id="V9L2Q1"/>
<dbReference type="FunFam" id="1.10.10.1540:FF:000001">
    <property type="entry name" value="Actin-binding Rho-activating protein a"/>
    <property type="match status" value="1"/>
</dbReference>
<dbReference type="PANTHER" id="PTHR22739">
    <property type="entry name" value="STRIATED MUSCLE ACTIVATOR OF RHO-DEPENDENT SIGNALING-RELATED"/>
    <property type="match status" value="1"/>
</dbReference>
<evidence type="ECO:0000256" key="15">
    <source>
        <dbReference type="ARBA" id="ARBA00073502"/>
    </source>
</evidence>
<evidence type="ECO:0000313" key="20">
    <source>
        <dbReference type="Ensembl" id="ENSCMIP00000010260.1"/>
    </source>
</evidence>
<dbReference type="InterPro" id="IPR038095">
    <property type="entry name" value="Costars_sf"/>
</dbReference>
<evidence type="ECO:0000256" key="3">
    <source>
        <dbReference type="ARBA" id="ARBA00022448"/>
    </source>
</evidence>
<keyword evidence="11" id="KW-0009">Actin-binding</keyword>
<dbReference type="InterPro" id="IPR027817">
    <property type="entry name" value="Costars_dom"/>
</dbReference>
<keyword evidence="8" id="KW-0805">Transcription regulation</keyword>
<dbReference type="GO" id="GO:0005856">
    <property type="term" value="C:cytoskeleton"/>
    <property type="evidence" value="ECO:0007669"/>
    <property type="project" value="UniProtKB-SubCell"/>
</dbReference>
<organism evidence="19">
    <name type="scientific">Callorhinchus milii</name>
    <name type="common">Ghost shark</name>
    <dbReference type="NCBI Taxonomy" id="7868"/>
    <lineage>
        <taxon>Eukaryota</taxon>
        <taxon>Metazoa</taxon>
        <taxon>Chordata</taxon>
        <taxon>Craniata</taxon>
        <taxon>Vertebrata</taxon>
        <taxon>Chondrichthyes</taxon>
        <taxon>Holocephali</taxon>
        <taxon>Chimaeriformes</taxon>
        <taxon>Callorhinchidae</taxon>
        <taxon>Callorhinchus</taxon>
    </lineage>
</organism>
<dbReference type="OMA" id="PKRSECS"/>
<evidence type="ECO:0000256" key="11">
    <source>
        <dbReference type="ARBA" id="ARBA00023203"/>
    </source>
</evidence>
<dbReference type="EMBL" id="JW873027">
    <property type="protein sequence ID" value="AFP05545.1"/>
    <property type="molecule type" value="mRNA"/>
</dbReference>
<keyword evidence="9" id="KW-0010">Activator</keyword>
<dbReference type="GO" id="GO:0030017">
    <property type="term" value="C:sarcomere"/>
    <property type="evidence" value="ECO:0007669"/>
    <property type="project" value="UniProtKB-SubCell"/>
</dbReference>
<feature type="compositionally biased region" description="Acidic residues" evidence="17">
    <location>
        <begin position="54"/>
        <end position="63"/>
    </location>
</feature>
<sequence length="360" mass="40652">MDSNVQRPVSKAIRRFRCITVVNNLTSNWQRWANEHSHQQRAGPTGWRPSSLEEAGEGVEELGEGSQPPPNEALRPRDTAKGNGSRSNLHISDEEHGTHGEELGESLVNKSTIRTVPIVKMVGIKQGSCGNELVSSLADRFNGEEPSRSEPPSLLGARSPVRRRLCYRAVEREEAVSRVVCAADTDMDIGETDIVNGNIVEANSRNDRGKRKCLSLKVPIMENLRSTWRRRAEEHEEKQKRNPFSEDFDYEYAMAVRLQRGDQGYGRPQEGSQTAERAERAHRHIHKEMEEMCFIIGDLGVRGIDGKSRVTFGRLFDRYVRVSDKVVGILMRARKHGLLSFQGEMLWKGKDDQVVITLLV</sequence>
<evidence type="ECO:0000256" key="9">
    <source>
        <dbReference type="ARBA" id="ARBA00023159"/>
    </source>
</evidence>
<keyword evidence="3" id="KW-0813">Transport</keyword>
<evidence type="ECO:0000313" key="21">
    <source>
        <dbReference type="Proteomes" id="UP000314986"/>
    </source>
</evidence>
<evidence type="ECO:0000256" key="8">
    <source>
        <dbReference type="ARBA" id="ARBA00023015"/>
    </source>
</evidence>
<feature type="region of interest" description="Disordered" evidence="17">
    <location>
        <begin position="36"/>
        <end position="106"/>
    </location>
</feature>
<evidence type="ECO:0000256" key="2">
    <source>
        <dbReference type="ARBA" id="ARBA00004245"/>
    </source>
</evidence>
<dbReference type="GeneTree" id="ENSGT00390000015984"/>
<feature type="compositionally biased region" description="Basic and acidic residues" evidence="17">
    <location>
        <begin position="91"/>
        <end position="102"/>
    </location>
</feature>
<dbReference type="Gene3D" id="1.10.10.1540">
    <property type="entry name" value="Costar domain"/>
    <property type="match status" value="1"/>
</dbReference>
<evidence type="ECO:0000256" key="1">
    <source>
        <dbReference type="ARBA" id="ARBA00004204"/>
    </source>
</evidence>
<dbReference type="GO" id="GO:0003779">
    <property type="term" value="F:actin binding"/>
    <property type="evidence" value="ECO:0007669"/>
    <property type="project" value="UniProtKB-KW"/>
</dbReference>
<feature type="domain" description="Costars" evidence="18">
    <location>
        <begin position="283"/>
        <end position="359"/>
    </location>
</feature>
<reference evidence="20" key="4">
    <citation type="submission" date="2025-05" db="UniProtKB">
        <authorList>
            <consortium name="Ensembl"/>
        </authorList>
    </citation>
    <scope>IDENTIFICATION</scope>
</reference>
<comment type="function">
    <text evidence="13">Acts as an activator of serum response factor (SRF)-dependent transcription possibly by inducing nuclear translocation of MKL1 or MKL2 and through a mechanism requiring Rho-actin signaling.</text>
</comment>
<reference evidence="19 21" key="3">
    <citation type="journal article" date="2014" name="Nature">
        <title>Elephant shark genome provides unique insights into gnathostome evolution.</title>
        <authorList>
            <consortium name="International Elephant Shark Genome Sequencing Consortium"/>
            <person name="Venkatesh B."/>
            <person name="Lee A.P."/>
            <person name="Ravi V."/>
            <person name="Maurya A.K."/>
            <person name="Lian M.M."/>
            <person name="Swann J.B."/>
            <person name="Ohta Y."/>
            <person name="Flajnik M.F."/>
            <person name="Sutoh Y."/>
            <person name="Kasahara M."/>
            <person name="Hoon S."/>
            <person name="Gangu V."/>
            <person name="Roy S.W."/>
            <person name="Irimia M."/>
            <person name="Korzh V."/>
            <person name="Kondrychyn I."/>
            <person name="Lim Z.W."/>
            <person name="Tay B.H."/>
            <person name="Tohari S."/>
            <person name="Kong K.W."/>
            <person name="Ho S."/>
            <person name="Lorente-Galdos B."/>
            <person name="Quilez J."/>
            <person name="Marques-Bonet T."/>
            <person name="Raney B.J."/>
            <person name="Ingham P.W."/>
            <person name="Tay A."/>
            <person name="Hillier L.W."/>
            <person name="Minx P."/>
            <person name="Boehm T."/>
            <person name="Wilson R.K."/>
            <person name="Brenner S."/>
            <person name="Warren W.C."/>
        </authorList>
    </citation>
    <scope>NUCLEOTIDE SEQUENCE</scope>
    <source>
        <tissue evidence="19">Muscle</tissue>
    </source>
</reference>
<dbReference type="GO" id="GO:0015031">
    <property type="term" value="P:protein transport"/>
    <property type="evidence" value="ECO:0007669"/>
    <property type="project" value="UniProtKB-KW"/>
</dbReference>
<reference evidence="21" key="1">
    <citation type="journal article" date="2006" name="Science">
        <title>Ancient noncoding elements conserved in the human genome.</title>
        <authorList>
            <person name="Venkatesh B."/>
            <person name="Kirkness E.F."/>
            <person name="Loh Y.H."/>
            <person name="Halpern A.L."/>
            <person name="Lee A.P."/>
            <person name="Johnson J."/>
            <person name="Dandona N."/>
            <person name="Viswanathan L.D."/>
            <person name="Tay A."/>
            <person name="Venter J.C."/>
            <person name="Strausberg R.L."/>
            <person name="Brenner S."/>
        </authorList>
    </citation>
    <scope>NUCLEOTIDE SEQUENCE [LARGE SCALE GENOMIC DNA]</scope>
</reference>
<evidence type="ECO:0000313" key="19">
    <source>
        <dbReference type="EMBL" id="AFP05545.1"/>
    </source>
</evidence>
<evidence type="ECO:0000256" key="4">
    <source>
        <dbReference type="ARBA" id="ARBA00022490"/>
    </source>
</evidence>
<keyword evidence="6" id="KW-0653">Protein transport</keyword>
<evidence type="ECO:0000256" key="6">
    <source>
        <dbReference type="ARBA" id="ARBA00022927"/>
    </source>
</evidence>
<proteinExistence type="evidence at transcript level"/>
<dbReference type="GO" id="GO:0045944">
    <property type="term" value="P:positive regulation of transcription by RNA polymerase II"/>
    <property type="evidence" value="ECO:0007669"/>
    <property type="project" value="TreeGrafter"/>
</dbReference>
<keyword evidence="7" id="KW-0811">Translocation</keyword>
<dbReference type="Pfam" id="PF14705">
    <property type="entry name" value="Costars"/>
    <property type="match status" value="1"/>
</dbReference>
<evidence type="ECO:0000259" key="18">
    <source>
        <dbReference type="SMART" id="SM01283"/>
    </source>
</evidence>
<evidence type="ECO:0000256" key="5">
    <source>
        <dbReference type="ARBA" id="ARBA00022553"/>
    </source>
</evidence>
<keyword evidence="5" id="KW-0597">Phosphoprotein</keyword>